<protein>
    <submittedName>
        <fullName evidence="2">Putative ammonia monooxygenase</fullName>
    </submittedName>
</protein>
<dbReference type="PANTHER" id="PTHR38457">
    <property type="entry name" value="REGULATOR ABRB-RELATED"/>
    <property type="match status" value="1"/>
</dbReference>
<accession>A0A1Q2HT97</accession>
<dbReference type="EMBL" id="CP019688">
    <property type="protein sequence ID" value="AQQ14063.1"/>
    <property type="molecule type" value="Genomic_DNA"/>
</dbReference>
<feature type="transmembrane region" description="Helical" evidence="1">
    <location>
        <begin position="174"/>
        <end position="194"/>
    </location>
</feature>
<keyword evidence="1" id="KW-1133">Transmembrane helix</keyword>
<keyword evidence="1" id="KW-0472">Membrane</keyword>
<dbReference type="AlphaFoldDB" id="A0A1Q2HT97"/>
<feature type="transmembrane region" description="Helical" evidence="1">
    <location>
        <begin position="52"/>
        <end position="73"/>
    </location>
</feature>
<dbReference type="RefSeq" id="WP_095658973.1">
    <property type="nucleotide sequence ID" value="NZ_CP019688.1"/>
</dbReference>
<evidence type="ECO:0000313" key="3">
    <source>
        <dbReference type="Proteomes" id="UP000217209"/>
    </source>
</evidence>
<evidence type="ECO:0000313" key="2">
    <source>
        <dbReference type="EMBL" id="AQQ14063.1"/>
    </source>
</evidence>
<gene>
    <name evidence="2" type="ORF">CGLAU_00290</name>
</gene>
<dbReference type="NCBIfam" id="TIGR03082">
    <property type="entry name" value="Gneg_AbrB_dup"/>
    <property type="match status" value="2"/>
</dbReference>
<keyword evidence="3" id="KW-1185">Reference proteome</keyword>
<feature type="transmembrane region" description="Helical" evidence="1">
    <location>
        <begin position="79"/>
        <end position="102"/>
    </location>
</feature>
<dbReference type="KEGG" id="cgv:CGLAU_00290"/>
<feature type="transmembrane region" description="Helical" evidence="1">
    <location>
        <begin position="252"/>
        <end position="274"/>
    </location>
</feature>
<reference evidence="2 3" key="1">
    <citation type="submission" date="2016-12" db="EMBL/GenBank/DDBJ databases">
        <authorList>
            <person name="Song W.-J."/>
            <person name="Kurnit D.M."/>
        </authorList>
    </citation>
    <scope>NUCLEOTIDE SEQUENCE [LARGE SCALE GENOMIC DNA]</scope>
    <source>
        <strain evidence="2 3">DSM 30827</strain>
    </source>
</reference>
<feature type="transmembrane region" description="Helical" evidence="1">
    <location>
        <begin position="12"/>
        <end position="40"/>
    </location>
</feature>
<feature type="transmembrane region" description="Helical" evidence="1">
    <location>
        <begin position="309"/>
        <end position="332"/>
    </location>
</feature>
<dbReference type="GO" id="GO:0016020">
    <property type="term" value="C:membrane"/>
    <property type="evidence" value="ECO:0007669"/>
    <property type="project" value="InterPro"/>
</dbReference>
<sequence>MNRWLIAAPTSVILGALLSWLHVPAAWILGGIIGSGAVALASGRDLPLNKHLFNFARGAIGVLAALPLLGVPLGQILPFLIPALVAAAAALAMAFGGGMVLANHGVSRETGILSLLPGGASVMPAIADEVGADMRYVALSQYLRLLIVSITLPLVSAVLDAPAAGPIQAVQADWWMWLLVPALIVVGVPLGKLLHLPNASVFGPMLTTVAVGSVLNIPIVSPRPLSVVAFVVLGWMCGGALSVPALKQFSRLLPATLAYIAALMAACAGLGWVMSKWMGITFYEGYLATSPGALETVLVLSTEGGAGPAVIAMQLVRLICVLIFAAYLPGILKRMRRGR</sequence>
<keyword evidence="2" id="KW-0560">Oxidoreductase</keyword>
<dbReference type="OrthoDB" id="5188485at2"/>
<dbReference type="InterPro" id="IPR017516">
    <property type="entry name" value="AbrB_dup"/>
</dbReference>
<organism evidence="2 3">
    <name type="scientific">Corynebacterium glaucum</name>
    <dbReference type="NCBI Taxonomy" id="187491"/>
    <lineage>
        <taxon>Bacteria</taxon>
        <taxon>Bacillati</taxon>
        <taxon>Actinomycetota</taxon>
        <taxon>Actinomycetes</taxon>
        <taxon>Mycobacteriales</taxon>
        <taxon>Corynebacteriaceae</taxon>
        <taxon>Corynebacterium</taxon>
    </lineage>
</organism>
<dbReference type="PANTHER" id="PTHR38457:SF1">
    <property type="entry name" value="REGULATOR ABRB-RELATED"/>
    <property type="match status" value="1"/>
</dbReference>
<dbReference type="Pfam" id="PF05145">
    <property type="entry name" value="AbrB"/>
    <property type="match status" value="1"/>
</dbReference>
<feature type="transmembrane region" description="Helical" evidence="1">
    <location>
        <begin position="142"/>
        <end position="162"/>
    </location>
</feature>
<dbReference type="PIRSF" id="PIRSF038991">
    <property type="entry name" value="Protein_AbrB"/>
    <property type="match status" value="1"/>
</dbReference>
<evidence type="ECO:0000256" key="1">
    <source>
        <dbReference type="SAM" id="Phobius"/>
    </source>
</evidence>
<name>A0A1Q2HT97_9CORY</name>
<feature type="transmembrane region" description="Helical" evidence="1">
    <location>
        <begin position="225"/>
        <end position="245"/>
    </location>
</feature>
<dbReference type="Proteomes" id="UP000217209">
    <property type="component" value="Chromosome"/>
</dbReference>
<keyword evidence="1" id="KW-0812">Transmembrane</keyword>
<proteinExistence type="predicted"/>
<dbReference type="GO" id="GO:0010468">
    <property type="term" value="P:regulation of gene expression"/>
    <property type="evidence" value="ECO:0007669"/>
    <property type="project" value="InterPro"/>
</dbReference>
<dbReference type="InterPro" id="IPR007820">
    <property type="entry name" value="AbrB_fam"/>
</dbReference>
<keyword evidence="2" id="KW-0503">Monooxygenase</keyword>
<feature type="transmembrane region" description="Helical" evidence="1">
    <location>
        <begin position="201"/>
        <end position="219"/>
    </location>
</feature>
<dbReference type="GO" id="GO:0004497">
    <property type="term" value="F:monooxygenase activity"/>
    <property type="evidence" value="ECO:0007669"/>
    <property type="project" value="UniProtKB-KW"/>
</dbReference>